<protein>
    <submittedName>
        <fullName evidence="1">Uncharacterized protein</fullName>
    </submittedName>
</protein>
<organism evidence="1 2">
    <name type="scientific">Phytophthora pseudosyringae</name>
    <dbReference type="NCBI Taxonomy" id="221518"/>
    <lineage>
        <taxon>Eukaryota</taxon>
        <taxon>Sar</taxon>
        <taxon>Stramenopiles</taxon>
        <taxon>Oomycota</taxon>
        <taxon>Peronosporomycetes</taxon>
        <taxon>Peronosporales</taxon>
        <taxon>Peronosporaceae</taxon>
        <taxon>Phytophthora</taxon>
    </lineage>
</organism>
<evidence type="ECO:0000313" key="1">
    <source>
        <dbReference type="EMBL" id="KAG7375203.1"/>
    </source>
</evidence>
<keyword evidence="2" id="KW-1185">Reference proteome</keyword>
<comment type="caution">
    <text evidence="1">The sequence shown here is derived from an EMBL/GenBank/DDBJ whole genome shotgun (WGS) entry which is preliminary data.</text>
</comment>
<dbReference type="EMBL" id="JAGDFM010001479">
    <property type="protein sequence ID" value="KAG7375203.1"/>
    <property type="molecule type" value="Genomic_DNA"/>
</dbReference>
<dbReference type="OrthoDB" id="88969at2759"/>
<sequence>MLPKLTVNFQGNFRVTYTSHVNFVCLKIANCPHWNAATLIAWEDLPTNKFATFYETDTCRTGGKFFYISDVAEVNGSHTFHTPQVIRSYMVGTDNDYARRPAHTVSNCAEERSSLEDGANLLNETTSAATDERNWSCNGSAAAGVQQLLLLAPHTQLVLEEPLYQAVRHLLPERQVLDGYRVFLRPGYIRSCGGDYTFMTNVLFRSMSVGVVKEKATFTYVDNCPSDKENAVVNDTNVYLTWGSDDGSSGDGGLSSNWNDTLQ</sequence>
<name>A0A8T1V4C4_9STRA</name>
<accession>A0A8T1V4C4</accession>
<evidence type="ECO:0000313" key="2">
    <source>
        <dbReference type="Proteomes" id="UP000694044"/>
    </source>
</evidence>
<reference evidence="1" key="1">
    <citation type="submission" date="2021-02" db="EMBL/GenBank/DDBJ databases">
        <authorList>
            <person name="Palmer J.M."/>
        </authorList>
    </citation>
    <scope>NUCLEOTIDE SEQUENCE</scope>
    <source>
        <strain evidence="1">SCRP734</strain>
    </source>
</reference>
<dbReference type="AlphaFoldDB" id="A0A8T1V4C4"/>
<proteinExistence type="predicted"/>
<dbReference type="Proteomes" id="UP000694044">
    <property type="component" value="Unassembled WGS sequence"/>
</dbReference>
<gene>
    <name evidence="1" type="ORF">PHYPSEUDO_002593</name>
</gene>